<feature type="compositionally biased region" description="Low complexity" evidence="1">
    <location>
        <begin position="393"/>
        <end position="404"/>
    </location>
</feature>
<protein>
    <recommendedName>
        <fullName evidence="4">Altered inheritance of mitochondria protein 21</fullName>
    </recommendedName>
</protein>
<keyword evidence="3" id="KW-1185">Reference proteome</keyword>
<feature type="compositionally biased region" description="Basic and acidic residues" evidence="1">
    <location>
        <begin position="89"/>
        <end position="105"/>
    </location>
</feature>
<dbReference type="InterPro" id="IPR021582">
    <property type="entry name" value="Aim21"/>
</dbReference>
<feature type="region of interest" description="Disordered" evidence="1">
    <location>
        <begin position="1"/>
        <end position="267"/>
    </location>
</feature>
<proteinExistence type="predicted"/>
<feature type="compositionally biased region" description="Polar residues" evidence="1">
    <location>
        <begin position="161"/>
        <end position="172"/>
    </location>
</feature>
<evidence type="ECO:0000313" key="3">
    <source>
        <dbReference type="Proteomes" id="UP001278766"/>
    </source>
</evidence>
<feature type="compositionally biased region" description="Basic and acidic residues" evidence="1">
    <location>
        <begin position="256"/>
        <end position="267"/>
    </location>
</feature>
<organism evidence="2 3">
    <name type="scientific">Chaetomium fimeti</name>
    <dbReference type="NCBI Taxonomy" id="1854472"/>
    <lineage>
        <taxon>Eukaryota</taxon>
        <taxon>Fungi</taxon>
        <taxon>Dikarya</taxon>
        <taxon>Ascomycota</taxon>
        <taxon>Pezizomycotina</taxon>
        <taxon>Sordariomycetes</taxon>
        <taxon>Sordariomycetidae</taxon>
        <taxon>Sordariales</taxon>
        <taxon>Chaetomiaceae</taxon>
        <taxon>Chaetomium</taxon>
    </lineage>
</organism>
<feature type="compositionally biased region" description="Basic and acidic residues" evidence="1">
    <location>
        <begin position="842"/>
        <end position="898"/>
    </location>
</feature>
<comment type="caution">
    <text evidence="2">The sequence shown here is derived from an EMBL/GenBank/DDBJ whole genome shotgun (WGS) entry which is preliminary data.</text>
</comment>
<feature type="region of interest" description="Disordered" evidence="1">
    <location>
        <begin position="300"/>
        <end position="751"/>
    </location>
</feature>
<feature type="compositionally biased region" description="Polar residues" evidence="1">
    <location>
        <begin position="562"/>
        <end position="573"/>
    </location>
</feature>
<dbReference type="AlphaFoldDB" id="A0AAE0H9R6"/>
<feature type="compositionally biased region" description="Basic and acidic residues" evidence="1">
    <location>
        <begin position="505"/>
        <end position="516"/>
    </location>
</feature>
<feature type="compositionally biased region" description="Basic and acidic residues" evidence="1">
    <location>
        <begin position="434"/>
        <end position="446"/>
    </location>
</feature>
<feature type="compositionally biased region" description="Basic and acidic residues" evidence="1">
    <location>
        <begin position="711"/>
        <end position="722"/>
    </location>
</feature>
<evidence type="ECO:0008006" key="4">
    <source>
        <dbReference type="Google" id="ProtNLM"/>
    </source>
</evidence>
<feature type="compositionally biased region" description="Polar residues" evidence="1">
    <location>
        <begin position="307"/>
        <end position="320"/>
    </location>
</feature>
<reference evidence="2" key="1">
    <citation type="journal article" date="2023" name="Mol. Phylogenet. Evol.">
        <title>Genome-scale phylogeny and comparative genomics of the fungal order Sordariales.</title>
        <authorList>
            <person name="Hensen N."/>
            <person name="Bonometti L."/>
            <person name="Westerberg I."/>
            <person name="Brannstrom I.O."/>
            <person name="Guillou S."/>
            <person name="Cros-Aarteil S."/>
            <person name="Calhoun S."/>
            <person name="Haridas S."/>
            <person name="Kuo A."/>
            <person name="Mondo S."/>
            <person name="Pangilinan J."/>
            <person name="Riley R."/>
            <person name="LaButti K."/>
            <person name="Andreopoulos B."/>
            <person name="Lipzen A."/>
            <person name="Chen C."/>
            <person name="Yan M."/>
            <person name="Daum C."/>
            <person name="Ng V."/>
            <person name="Clum A."/>
            <person name="Steindorff A."/>
            <person name="Ohm R.A."/>
            <person name="Martin F."/>
            <person name="Silar P."/>
            <person name="Natvig D.O."/>
            <person name="Lalanne C."/>
            <person name="Gautier V."/>
            <person name="Ament-Velasquez S.L."/>
            <person name="Kruys A."/>
            <person name="Hutchinson M.I."/>
            <person name="Powell A.J."/>
            <person name="Barry K."/>
            <person name="Miller A.N."/>
            <person name="Grigoriev I.V."/>
            <person name="Debuchy R."/>
            <person name="Gladieux P."/>
            <person name="Hiltunen Thoren M."/>
            <person name="Johannesson H."/>
        </authorList>
    </citation>
    <scope>NUCLEOTIDE SEQUENCE</scope>
    <source>
        <strain evidence="2">CBS 168.71</strain>
    </source>
</reference>
<dbReference type="RefSeq" id="XP_062656097.1">
    <property type="nucleotide sequence ID" value="XM_062799734.1"/>
</dbReference>
<evidence type="ECO:0000313" key="2">
    <source>
        <dbReference type="EMBL" id="KAK3292583.1"/>
    </source>
</evidence>
<name>A0AAE0H9R6_9PEZI</name>
<feature type="compositionally biased region" description="Polar residues" evidence="1">
    <location>
        <begin position="131"/>
        <end position="144"/>
    </location>
</feature>
<dbReference type="EMBL" id="JAUEPN010000007">
    <property type="protein sequence ID" value="KAK3292583.1"/>
    <property type="molecule type" value="Genomic_DNA"/>
</dbReference>
<dbReference type="Proteomes" id="UP001278766">
    <property type="component" value="Unassembled WGS sequence"/>
</dbReference>
<gene>
    <name evidence="2" type="ORF">B0H64DRAFT_232004</name>
</gene>
<accession>A0AAE0H9R6</accession>
<feature type="compositionally biased region" description="Basic and acidic residues" evidence="1">
    <location>
        <begin position="548"/>
        <end position="561"/>
    </location>
</feature>
<feature type="region of interest" description="Disordered" evidence="1">
    <location>
        <begin position="785"/>
        <end position="949"/>
    </location>
</feature>
<sequence length="949" mass="102275">MPATTKPPVIPPRPSKAQDQTLTPMIPPRPTNRRLRSVSPNPDRFAPSPLNEPGFLSKSPKPSNLGPLGTHDDEPIHRPNSVELPSVGEEGKEYAAIADETRSSEDTSADPEQTRTVAEDLKLHAPKPSLPASSAKQRVQAVTRTDSERAASFGIGRASSAEDSTPALPSNRSLKKKASTASQLSGTERDIDDEQGIPEIGQQVPMYRNAGDVQAPSPAPSTSEGSKGRHVRKTSAHGNPPPGSYGLHGHGAAPQDKLEKAYYEKHPDLLKKEHMPHHYDRPNDYSMSQNDLNKIVKETASRGSGGVSTKNHTGTPSEQVGWQALEESVSRIASPEPKSTSIYIDEPRRRSVMAGETESLTADEVDHPYTAPILADDDVAKNPAESPASGLESPSTRPTSRPTSLYKETSFELQHTPLEDVKEYEPLFEDDENQDAKKPTTTDNHRTTQPHRFPSADVWEDAPGSVLQTAEVSTPEFADGEEKPTRNAVPPPREGETPVQAFARYQEELAEKESHGKRATQKAPWPQNQKHPAPEKSAARPAMQQRFPSRDVWEDAPESLRLETTVSTPQQDEAPSPSPVDVQKPNVPGRPEPKVKSPDAPSPAEKPAIPSRPKPRQPSADDKPAVPGRPKPQIPARPAKASPTPGGPEPAEGAAPPRQKPAVPARPMGSKIAALQAGFMSDLNKRLKLGPQAPPSKQEASPEDEGQAPAPKEKVPLTDARKGRARGPQRRAPATKAAAVASPEVKAEEKSQVASAVVSAVTFFEIDPDEGVLSAGVVDKARPEAEFKPEPEVAAGEVKIEEPKAEESKVEEPKTEETKTEETPVKETTDVVTPGAITAAAPREKEGKEDEQGTVESEKEEVSEPKTTPESEAEEKPEPAAAKSDPEPKPEPEVKTKAVPESGSDAQPEPEGQETKSLATNMAGETLIKEEIKKDEGHQEVEPVKVEEN</sequence>
<reference evidence="2" key="2">
    <citation type="submission" date="2023-06" db="EMBL/GenBank/DDBJ databases">
        <authorList>
            <consortium name="Lawrence Berkeley National Laboratory"/>
            <person name="Haridas S."/>
            <person name="Hensen N."/>
            <person name="Bonometti L."/>
            <person name="Westerberg I."/>
            <person name="Brannstrom I.O."/>
            <person name="Guillou S."/>
            <person name="Cros-Aarteil S."/>
            <person name="Calhoun S."/>
            <person name="Kuo A."/>
            <person name="Mondo S."/>
            <person name="Pangilinan J."/>
            <person name="Riley R."/>
            <person name="Labutti K."/>
            <person name="Andreopoulos B."/>
            <person name="Lipzen A."/>
            <person name="Chen C."/>
            <person name="Yanf M."/>
            <person name="Daum C."/>
            <person name="Ng V."/>
            <person name="Clum A."/>
            <person name="Steindorff A."/>
            <person name="Ohm R."/>
            <person name="Martin F."/>
            <person name="Silar P."/>
            <person name="Natvig D."/>
            <person name="Lalanne C."/>
            <person name="Gautier V."/>
            <person name="Ament-Velasquez S.L."/>
            <person name="Kruys A."/>
            <person name="Hutchinson M.I."/>
            <person name="Powell A.J."/>
            <person name="Barry K."/>
            <person name="Miller A.N."/>
            <person name="Grigoriev I.V."/>
            <person name="Debuchy R."/>
            <person name="Gladieux P."/>
            <person name="Thoren M.H."/>
            <person name="Johannesson H."/>
        </authorList>
    </citation>
    <scope>NUCLEOTIDE SEQUENCE</scope>
    <source>
        <strain evidence="2">CBS 168.71</strain>
    </source>
</reference>
<evidence type="ECO:0000256" key="1">
    <source>
        <dbReference type="SAM" id="MobiDB-lite"/>
    </source>
</evidence>
<feature type="compositionally biased region" description="Basic and acidic residues" evidence="1">
    <location>
        <begin position="927"/>
        <end position="949"/>
    </location>
</feature>
<feature type="compositionally biased region" description="Basic and acidic residues" evidence="1">
    <location>
        <begin position="798"/>
        <end position="829"/>
    </location>
</feature>
<dbReference type="GeneID" id="87836682"/>
<feature type="compositionally biased region" description="Low complexity" evidence="1">
    <location>
        <begin position="730"/>
        <end position="741"/>
    </location>
</feature>
<dbReference type="Pfam" id="PF11489">
    <property type="entry name" value="Aim21"/>
    <property type="match status" value="1"/>
</dbReference>